<evidence type="ECO:0000313" key="1">
    <source>
        <dbReference type="EMBL" id="TWT65242.1"/>
    </source>
</evidence>
<dbReference type="AlphaFoldDB" id="A0A5C5XUG5"/>
<keyword evidence="2" id="KW-1185">Reference proteome</keyword>
<dbReference type="EMBL" id="SJPK01000007">
    <property type="protein sequence ID" value="TWT65242.1"/>
    <property type="molecule type" value="Genomic_DNA"/>
</dbReference>
<accession>A0A5C5XUG5</accession>
<name>A0A5C5XUG5_9BACT</name>
<evidence type="ECO:0000313" key="2">
    <source>
        <dbReference type="Proteomes" id="UP000318053"/>
    </source>
</evidence>
<comment type="caution">
    <text evidence="1">The sequence shown here is derived from an EMBL/GenBank/DDBJ whole genome shotgun (WGS) entry which is preliminary data.</text>
</comment>
<proteinExistence type="predicted"/>
<sequence>MEHIEGFLGQVEHASSNLKAEFAPLASLCIALPCPDSLPQIPALGL</sequence>
<organism evidence="1 2">
    <name type="scientific">Allorhodopirellula solitaria</name>
    <dbReference type="NCBI Taxonomy" id="2527987"/>
    <lineage>
        <taxon>Bacteria</taxon>
        <taxon>Pseudomonadati</taxon>
        <taxon>Planctomycetota</taxon>
        <taxon>Planctomycetia</taxon>
        <taxon>Pirellulales</taxon>
        <taxon>Pirellulaceae</taxon>
        <taxon>Allorhodopirellula</taxon>
    </lineage>
</organism>
<protein>
    <submittedName>
        <fullName evidence="1">Uncharacterized protein</fullName>
    </submittedName>
</protein>
<dbReference type="Proteomes" id="UP000318053">
    <property type="component" value="Unassembled WGS sequence"/>
</dbReference>
<reference evidence="1 2" key="1">
    <citation type="submission" date="2019-02" db="EMBL/GenBank/DDBJ databases">
        <title>Deep-cultivation of Planctomycetes and their phenomic and genomic characterization uncovers novel biology.</title>
        <authorList>
            <person name="Wiegand S."/>
            <person name="Jogler M."/>
            <person name="Boedeker C."/>
            <person name="Pinto D."/>
            <person name="Vollmers J."/>
            <person name="Rivas-Marin E."/>
            <person name="Kohn T."/>
            <person name="Peeters S.H."/>
            <person name="Heuer A."/>
            <person name="Rast P."/>
            <person name="Oberbeckmann S."/>
            <person name="Bunk B."/>
            <person name="Jeske O."/>
            <person name="Meyerdierks A."/>
            <person name="Storesund J.E."/>
            <person name="Kallscheuer N."/>
            <person name="Luecker S."/>
            <person name="Lage O.M."/>
            <person name="Pohl T."/>
            <person name="Merkel B.J."/>
            <person name="Hornburger P."/>
            <person name="Mueller R.-W."/>
            <person name="Bruemmer F."/>
            <person name="Labrenz M."/>
            <person name="Spormann A.M."/>
            <person name="Op Den Camp H."/>
            <person name="Overmann J."/>
            <person name="Amann R."/>
            <person name="Jetten M.S.M."/>
            <person name="Mascher T."/>
            <person name="Medema M.H."/>
            <person name="Devos D.P."/>
            <person name="Kaster A.-K."/>
            <person name="Ovreas L."/>
            <person name="Rohde M."/>
            <person name="Galperin M.Y."/>
            <person name="Jogler C."/>
        </authorList>
    </citation>
    <scope>NUCLEOTIDE SEQUENCE [LARGE SCALE GENOMIC DNA]</scope>
    <source>
        <strain evidence="1 2">CA85</strain>
    </source>
</reference>
<gene>
    <name evidence="1" type="ORF">CA85_31540</name>
</gene>